<sequence>MGWLQFAGVELVNSTRASMLSGGLVRCGCATLPHALGDDPDEYRDVTTAPWFDITVPDSKDFFGFAGLEYTGDADGTAERGTTEVIGDGGVLGAPRAASRELEVTVLAVAATEAGLSYGLGWLEAALGGSACHTGCSGDTLCVYAACPPKGRADALLRYLGEVGLTDGPTRESVTRLAGGWIATVSFTVTAGNPWWWQLPRMVFDQTVAPDYSDVVADYDILGGGPCPDPPDCLDSSPYCTGSNAPWPDEPFPGSSPHDLSLLDPCYPTAPFTAARALWRVPRRAMPTGQGTVPIVELRSGSLPLHRITVRWYSNPTNRVPTGTIDRCRACAELTIPWIPANTTLTIDGRSRSTTVNCRDLGRTPSGVTVYGPRGGPFDWPVFPCSTPLIAELIMLNNSLTPDTTWRVSLAARTGAV</sequence>
<name>A0ABR4WYR2_9ACTN</name>
<keyword evidence="2" id="KW-1185">Reference proteome</keyword>
<evidence type="ECO:0000313" key="1">
    <source>
        <dbReference type="EMBL" id="KGI79378.1"/>
    </source>
</evidence>
<protein>
    <recommendedName>
        <fullName evidence="3">Minor tail protein</fullName>
    </recommendedName>
</protein>
<evidence type="ECO:0008006" key="3">
    <source>
        <dbReference type="Google" id="ProtNLM"/>
    </source>
</evidence>
<organism evidence="1 2">
    <name type="scientific">Actinopolyspora erythraea</name>
    <dbReference type="NCBI Taxonomy" id="414996"/>
    <lineage>
        <taxon>Bacteria</taxon>
        <taxon>Bacillati</taxon>
        <taxon>Actinomycetota</taxon>
        <taxon>Actinomycetes</taxon>
        <taxon>Actinopolysporales</taxon>
        <taxon>Actinopolysporaceae</taxon>
        <taxon>Actinopolyspora</taxon>
    </lineage>
</organism>
<accession>A0ABR4WYR2</accession>
<evidence type="ECO:0000313" key="2">
    <source>
        <dbReference type="Proteomes" id="UP000029737"/>
    </source>
</evidence>
<gene>
    <name evidence="1" type="ORF">IL38_24080</name>
</gene>
<dbReference type="EMBL" id="JPMV01000046">
    <property type="protein sequence ID" value="KGI79378.1"/>
    <property type="molecule type" value="Genomic_DNA"/>
</dbReference>
<comment type="caution">
    <text evidence="1">The sequence shown here is derived from an EMBL/GenBank/DDBJ whole genome shotgun (WGS) entry which is preliminary data.</text>
</comment>
<reference evidence="1 2" key="1">
    <citation type="journal article" date="2014" name="PLoS ONE">
        <title>Identification and Characterization of a New Erythromycin Biosynthetic Gene Cluster in Actinopolyspora erythraea YIM90600, a Novel Erythronolide-Producing Halophilic Actinomycete Isolated from Salt Field.</title>
        <authorList>
            <person name="Chen D."/>
            <person name="Feng J."/>
            <person name="Huang L."/>
            <person name="Zhang Q."/>
            <person name="Wu J."/>
            <person name="Zhu X."/>
            <person name="Duan Y."/>
            <person name="Xu Z."/>
        </authorList>
    </citation>
    <scope>NUCLEOTIDE SEQUENCE [LARGE SCALE GENOMIC DNA]</scope>
    <source>
        <strain evidence="1 2">YIM90600</strain>
    </source>
</reference>
<proteinExistence type="predicted"/>
<dbReference type="Proteomes" id="UP000029737">
    <property type="component" value="Unassembled WGS sequence"/>
</dbReference>